<accession>A0AA40DDK5</accession>
<dbReference type="GO" id="GO:0005506">
    <property type="term" value="F:iron ion binding"/>
    <property type="evidence" value="ECO:0007669"/>
    <property type="project" value="InterPro"/>
</dbReference>
<dbReference type="EMBL" id="JAULSY010000034">
    <property type="protein sequence ID" value="KAK0670211.1"/>
    <property type="molecule type" value="Genomic_DNA"/>
</dbReference>
<dbReference type="InterPro" id="IPR036396">
    <property type="entry name" value="Cyt_P450_sf"/>
</dbReference>
<keyword evidence="5 9" id="KW-0560">Oxidoreductase</keyword>
<evidence type="ECO:0000256" key="7">
    <source>
        <dbReference type="ARBA" id="ARBA00023033"/>
    </source>
</evidence>
<dbReference type="InterPro" id="IPR001128">
    <property type="entry name" value="Cyt_P450"/>
</dbReference>
<keyword evidence="4 8" id="KW-0479">Metal-binding</keyword>
<reference evidence="11" key="1">
    <citation type="submission" date="2023-06" db="EMBL/GenBank/DDBJ databases">
        <title>Genome-scale phylogeny and comparative genomics of the fungal order Sordariales.</title>
        <authorList>
            <consortium name="Lawrence Berkeley National Laboratory"/>
            <person name="Hensen N."/>
            <person name="Bonometti L."/>
            <person name="Westerberg I."/>
            <person name="Brannstrom I.O."/>
            <person name="Guillou S."/>
            <person name="Cros-Aarteil S."/>
            <person name="Calhoun S."/>
            <person name="Haridas S."/>
            <person name="Kuo A."/>
            <person name="Mondo S."/>
            <person name="Pangilinan J."/>
            <person name="Riley R."/>
            <person name="Labutti K."/>
            <person name="Andreopoulos B."/>
            <person name="Lipzen A."/>
            <person name="Chen C."/>
            <person name="Yanf M."/>
            <person name="Daum C."/>
            <person name="Ng V."/>
            <person name="Clum A."/>
            <person name="Steindorff A."/>
            <person name="Ohm R."/>
            <person name="Martin F."/>
            <person name="Silar P."/>
            <person name="Natvig D."/>
            <person name="Lalanne C."/>
            <person name="Gautier V."/>
            <person name="Ament-Velasquez S.L."/>
            <person name="Kruys A."/>
            <person name="Hutchinson M.I."/>
            <person name="Powell A.J."/>
            <person name="Barry K."/>
            <person name="Miller A.N."/>
            <person name="Grigoriev I.V."/>
            <person name="Debuchy R."/>
            <person name="Gladieux P."/>
            <person name="Thoren M.H."/>
            <person name="Johannesson H."/>
        </authorList>
    </citation>
    <scope>NUCLEOTIDE SEQUENCE</scope>
    <source>
        <strain evidence="11">CBS 307.81</strain>
    </source>
</reference>
<dbReference type="InterPro" id="IPR050121">
    <property type="entry name" value="Cytochrome_P450_monoxygenase"/>
</dbReference>
<dbReference type="GO" id="GO:0020037">
    <property type="term" value="F:heme binding"/>
    <property type="evidence" value="ECO:0007669"/>
    <property type="project" value="InterPro"/>
</dbReference>
<dbReference type="GO" id="GO:0004497">
    <property type="term" value="F:monooxygenase activity"/>
    <property type="evidence" value="ECO:0007669"/>
    <property type="project" value="UniProtKB-KW"/>
</dbReference>
<evidence type="ECO:0000313" key="12">
    <source>
        <dbReference type="Proteomes" id="UP001174997"/>
    </source>
</evidence>
<evidence type="ECO:0000256" key="4">
    <source>
        <dbReference type="ARBA" id="ARBA00022723"/>
    </source>
</evidence>
<evidence type="ECO:0000256" key="6">
    <source>
        <dbReference type="ARBA" id="ARBA00023004"/>
    </source>
</evidence>
<keyword evidence="12" id="KW-1185">Reference proteome</keyword>
<keyword evidence="3 8" id="KW-0349">Heme</keyword>
<dbReference type="AlphaFoldDB" id="A0AA40DDK5"/>
<keyword evidence="10" id="KW-1133">Transmembrane helix</keyword>
<comment type="similarity">
    <text evidence="2 9">Belongs to the cytochrome P450 family.</text>
</comment>
<comment type="cofactor">
    <cofactor evidence="1 8">
        <name>heme</name>
        <dbReference type="ChEBI" id="CHEBI:30413"/>
    </cofactor>
</comment>
<dbReference type="PRINTS" id="PR00463">
    <property type="entry name" value="EP450I"/>
</dbReference>
<evidence type="ECO:0000256" key="10">
    <source>
        <dbReference type="SAM" id="Phobius"/>
    </source>
</evidence>
<dbReference type="Proteomes" id="UP001174997">
    <property type="component" value="Unassembled WGS sequence"/>
</dbReference>
<name>A0AA40DDK5_9PEZI</name>
<keyword evidence="6 8" id="KW-0408">Iron</keyword>
<dbReference type="InterPro" id="IPR017972">
    <property type="entry name" value="Cyt_P450_CS"/>
</dbReference>
<gene>
    <name evidence="11" type="ORF">QBC41DRAFT_318362</name>
</gene>
<proteinExistence type="inferred from homology"/>
<sequence length="518" mass="58740">MEILDRTLLGAYQPFSWPMWLVGAAIAIAVSIVLYNLLLHPLSSLPGPKLWAATPIPYTRAWLSGRMSNNIHKLHERYGDVVRVAPNRVSFAHPDAYNAIRGHRKAGHNEHGKDPIFYKMSLHNILGANRHDHARFRKILSHGFSARAMQDQQPLITRYIDLLMRRLQDLTNGGREETVTDIGAWFNFTTFDIIGDLSFGVPFGCLETSSYHPWVTAILHGVKEFGMLLVINWHFPNLFKLVKALSPWYHPGKHTDEQGEYARVQVAKRLSSGMERPDFIQALKNGAKANNGRPLTTEEMAMNARLLILAGSETTATALSATTYYLATHPRVHARLAEEVRQQFKSEDEIDFFNVNRLKYMLAVLDEAMRLFPPVPANLPRKAAKGGDVILGWQIPQDTGLEIWPWAVNHLSRNFTEPDKFIPERWLDANSFNGVEFDKSRHGALQPFSVGPRNCIGKNLAYVEMRVILARLIWNFDLALGDEGSRAFPEAKSYGLWIKKPLNIRLIPVEETNQNNGR</sequence>
<dbReference type="CDD" id="cd11058">
    <property type="entry name" value="CYP60B-like"/>
    <property type="match status" value="1"/>
</dbReference>
<evidence type="ECO:0000256" key="9">
    <source>
        <dbReference type="RuleBase" id="RU000461"/>
    </source>
</evidence>
<feature type="transmembrane region" description="Helical" evidence="10">
    <location>
        <begin position="20"/>
        <end position="39"/>
    </location>
</feature>
<dbReference type="PANTHER" id="PTHR24305:SF230">
    <property type="entry name" value="P450, PUTATIVE (EUROFUNG)-RELATED"/>
    <property type="match status" value="1"/>
</dbReference>
<organism evidence="11 12">
    <name type="scientific">Cercophora samala</name>
    <dbReference type="NCBI Taxonomy" id="330535"/>
    <lineage>
        <taxon>Eukaryota</taxon>
        <taxon>Fungi</taxon>
        <taxon>Dikarya</taxon>
        <taxon>Ascomycota</taxon>
        <taxon>Pezizomycotina</taxon>
        <taxon>Sordariomycetes</taxon>
        <taxon>Sordariomycetidae</taxon>
        <taxon>Sordariales</taxon>
        <taxon>Lasiosphaeriaceae</taxon>
        <taxon>Cercophora</taxon>
    </lineage>
</organism>
<dbReference type="GO" id="GO:0016705">
    <property type="term" value="F:oxidoreductase activity, acting on paired donors, with incorporation or reduction of molecular oxygen"/>
    <property type="evidence" value="ECO:0007669"/>
    <property type="project" value="InterPro"/>
</dbReference>
<keyword evidence="7 9" id="KW-0503">Monooxygenase</keyword>
<evidence type="ECO:0000256" key="2">
    <source>
        <dbReference type="ARBA" id="ARBA00010617"/>
    </source>
</evidence>
<evidence type="ECO:0000256" key="3">
    <source>
        <dbReference type="ARBA" id="ARBA00022617"/>
    </source>
</evidence>
<keyword evidence="10" id="KW-0812">Transmembrane</keyword>
<dbReference type="Pfam" id="PF00067">
    <property type="entry name" value="p450"/>
    <property type="match status" value="1"/>
</dbReference>
<evidence type="ECO:0000256" key="8">
    <source>
        <dbReference type="PIRSR" id="PIRSR602401-1"/>
    </source>
</evidence>
<dbReference type="Gene3D" id="1.10.630.10">
    <property type="entry name" value="Cytochrome P450"/>
    <property type="match status" value="1"/>
</dbReference>
<dbReference type="PANTHER" id="PTHR24305">
    <property type="entry name" value="CYTOCHROME P450"/>
    <property type="match status" value="1"/>
</dbReference>
<dbReference type="InterPro" id="IPR002401">
    <property type="entry name" value="Cyt_P450_E_grp-I"/>
</dbReference>
<evidence type="ECO:0000313" key="11">
    <source>
        <dbReference type="EMBL" id="KAK0670211.1"/>
    </source>
</evidence>
<dbReference type="SUPFAM" id="SSF48264">
    <property type="entry name" value="Cytochrome P450"/>
    <property type="match status" value="1"/>
</dbReference>
<evidence type="ECO:0000256" key="5">
    <source>
        <dbReference type="ARBA" id="ARBA00023002"/>
    </source>
</evidence>
<dbReference type="PROSITE" id="PS00086">
    <property type="entry name" value="CYTOCHROME_P450"/>
    <property type="match status" value="1"/>
</dbReference>
<dbReference type="PRINTS" id="PR00385">
    <property type="entry name" value="P450"/>
</dbReference>
<comment type="caution">
    <text evidence="11">The sequence shown here is derived from an EMBL/GenBank/DDBJ whole genome shotgun (WGS) entry which is preliminary data.</text>
</comment>
<evidence type="ECO:0000256" key="1">
    <source>
        <dbReference type="ARBA" id="ARBA00001971"/>
    </source>
</evidence>
<keyword evidence="10" id="KW-0472">Membrane</keyword>
<protein>
    <submittedName>
        <fullName evidence="11">Cytochrome P450 pisatin demethylase-like protein</fullName>
    </submittedName>
</protein>
<feature type="binding site" description="axial binding residue" evidence="8">
    <location>
        <position position="455"/>
    </location>
    <ligand>
        <name>heme</name>
        <dbReference type="ChEBI" id="CHEBI:30413"/>
    </ligand>
    <ligandPart>
        <name>Fe</name>
        <dbReference type="ChEBI" id="CHEBI:18248"/>
    </ligandPart>
</feature>